<feature type="repeat" description="TPR" evidence="8">
    <location>
        <begin position="267"/>
        <end position="300"/>
    </location>
</feature>
<dbReference type="Gene3D" id="3.40.50.11380">
    <property type="match status" value="1"/>
</dbReference>
<dbReference type="PROSITE" id="PS50005">
    <property type="entry name" value="TPR"/>
    <property type="match status" value="3"/>
</dbReference>
<gene>
    <name evidence="10" type="ORF">THRCLA_00082</name>
</gene>
<evidence type="ECO:0000256" key="4">
    <source>
        <dbReference type="ARBA" id="ARBA00022676"/>
    </source>
</evidence>
<dbReference type="Proteomes" id="UP000243217">
    <property type="component" value="Unassembled WGS sequence"/>
</dbReference>
<proteinExistence type="inferred from homology"/>
<evidence type="ECO:0000256" key="8">
    <source>
        <dbReference type="PROSITE-ProRule" id="PRU00339"/>
    </source>
</evidence>
<dbReference type="InterPro" id="IPR029489">
    <property type="entry name" value="OGT/SEC/SPY_C"/>
</dbReference>
<dbReference type="PANTHER" id="PTHR44998">
    <property type="match status" value="1"/>
</dbReference>
<evidence type="ECO:0000256" key="1">
    <source>
        <dbReference type="ARBA" id="ARBA00004922"/>
    </source>
</evidence>
<keyword evidence="7 8" id="KW-0802">TPR repeat</keyword>
<dbReference type="PANTHER" id="PTHR44998:SF1">
    <property type="entry name" value="UDP-N-ACETYLGLUCOSAMINE--PEPTIDE N-ACETYLGLUCOSAMINYLTRANSFERASE 110 KDA SUBUNIT"/>
    <property type="match status" value="1"/>
</dbReference>
<evidence type="ECO:0000256" key="3">
    <source>
        <dbReference type="ARBA" id="ARBA00011970"/>
    </source>
</evidence>
<dbReference type="GO" id="GO:0006493">
    <property type="term" value="P:protein O-linked glycosylation"/>
    <property type="evidence" value="ECO:0007669"/>
    <property type="project" value="TreeGrafter"/>
</dbReference>
<comment type="pathway">
    <text evidence="1">Protein modification; protein glycosylation.</text>
</comment>
<comment type="caution">
    <text evidence="10">The sequence shown here is derived from an EMBL/GenBank/DDBJ whole genome shotgun (WGS) entry which is preliminary data.</text>
</comment>
<keyword evidence="6" id="KW-0677">Repeat</keyword>
<dbReference type="AlphaFoldDB" id="A0A1W0AC99"/>
<dbReference type="Gene3D" id="1.25.40.10">
    <property type="entry name" value="Tetratricopeptide repeat domain"/>
    <property type="match status" value="2"/>
</dbReference>
<feature type="repeat" description="TPR" evidence="8">
    <location>
        <begin position="161"/>
        <end position="194"/>
    </location>
</feature>
<dbReference type="SMART" id="SM00028">
    <property type="entry name" value="TPR"/>
    <property type="match status" value="6"/>
</dbReference>
<keyword evidence="11" id="KW-1185">Reference proteome</keyword>
<dbReference type="Pfam" id="PF13432">
    <property type="entry name" value="TPR_16"/>
    <property type="match status" value="1"/>
</dbReference>
<dbReference type="SUPFAM" id="SSF53756">
    <property type="entry name" value="UDP-Glycosyltransferase/glycogen phosphorylase"/>
    <property type="match status" value="1"/>
</dbReference>
<dbReference type="InterPro" id="IPR019734">
    <property type="entry name" value="TPR_rpt"/>
</dbReference>
<dbReference type="STRING" id="74557.A0A1W0AC99"/>
<dbReference type="Gene3D" id="3.40.50.2000">
    <property type="entry name" value="Glycogen Phosphorylase B"/>
    <property type="match status" value="1"/>
</dbReference>
<dbReference type="GO" id="GO:0097363">
    <property type="term" value="F:protein O-acetylglucosaminyltransferase activity"/>
    <property type="evidence" value="ECO:0007669"/>
    <property type="project" value="UniProtKB-EC"/>
</dbReference>
<dbReference type="OrthoDB" id="9991317at2759"/>
<keyword evidence="5" id="KW-0808">Transferase</keyword>
<accession>A0A1W0AC99</accession>
<feature type="domain" description="O-GlcNAc transferase C-terminal" evidence="9">
    <location>
        <begin position="548"/>
        <end position="725"/>
    </location>
</feature>
<evidence type="ECO:0000256" key="5">
    <source>
        <dbReference type="ARBA" id="ARBA00022679"/>
    </source>
</evidence>
<comment type="similarity">
    <text evidence="2">Belongs to the glycosyltransferase 41 family. O-GlcNAc transferase subfamily.</text>
</comment>
<evidence type="ECO:0000313" key="11">
    <source>
        <dbReference type="Proteomes" id="UP000243217"/>
    </source>
</evidence>
<keyword evidence="4" id="KW-0328">Glycosyltransferase</keyword>
<dbReference type="EMBL" id="JNBS01000027">
    <property type="protein sequence ID" value="OQS07926.1"/>
    <property type="molecule type" value="Genomic_DNA"/>
</dbReference>
<reference evidence="10 11" key="1">
    <citation type="journal article" date="2014" name="Genome Biol. Evol.">
        <title>The secreted proteins of Achlya hypogyna and Thraustotheca clavata identify the ancestral oomycete secretome and reveal gene acquisitions by horizontal gene transfer.</title>
        <authorList>
            <person name="Misner I."/>
            <person name="Blouin N."/>
            <person name="Leonard G."/>
            <person name="Richards T.A."/>
            <person name="Lane C.E."/>
        </authorList>
    </citation>
    <scope>NUCLEOTIDE SEQUENCE [LARGE SCALE GENOMIC DNA]</scope>
    <source>
        <strain evidence="10 11">ATCC 34112</strain>
    </source>
</reference>
<dbReference type="InterPro" id="IPR011990">
    <property type="entry name" value="TPR-like_helical_dom_sf"/>
</dbReference>
<evidence type="ECO:0000256" key="7">
    <source>
        <dbReference type="ARBA" id="ARBA00022803"/>
    </source>
</evidence>
<dbReference type="EC" id="2.4.1.255" evidence="3"/>
<organism evidence="10 11">
    <name type="scientific">Thraustotheca clavata</name>
    <dbReference type="NCBI Taxonomy" id="74557"/>
    <lineage>
        <taxon>Eukaryota</taxon>
        <taxon>Sar</taxon>
        <taxon>Stramenopiles</taxon>
        <taxon>Oomycota</taxon>
        <taxon>Saprolegniomycetes</taxon>
        <taxon>Saprolegniales</taxon>
        <taxon>Achlyaceae</taxon>
        <taxon>Thraustotheca</taxon>
    </lineage>
</organism>
<dbReference type="Pfam" id="PF13844">
    <property type="entry name" value="Glyco_transf_41"/>
    <property type="match status" value="1"/>
</dbReference>
<evidence type="ECO:0000259" key="9">
    <source>
        <dbReference type="Pfam" id="PF13844"/>
    </source>
</evidence>
<evidence type="ECO:0000256" key="2">
    <source>
        <dbReference type="ARBA" id="ARBA00005386"/>
    </source>
</evidence>
<dbReference type="SUPFAM" id="SSF48452">
    <property type="entry name" value="TPR-like"/>
    <property type="match status" value="1"/>
</dbReference>
<sequence length="750" mass="85137">MRWRMAALNALHMHDVLLERDNAALWLQSGTLLMRQENWSAAEVYFEHALNVGSLPERIGEMHCNVAEARRHQRKLDQKTLFHAITSVDDGSFDCTAVLAWIYIDLQDLNEAERILKQANVDRFGIVDAWLQIGQLYLDSLMWAKAAEAFKMAIQIAPQDTRAHIGMGKTMQLYGDFTAALNAYDSALLIDPFEFEAMFHQATIYHVQMGDMDNAITRYLSLLERKPENVAILNNLGAAMLNAKHRGQDHEAAAIFYRAISFDPNQMESYGNLKTYYAEQGNIEKAIEMLEKAYAVSGLDTFRIARVLLLPQVYTSAQHLLQTRTNMLAMLDAMLTDKTLHVDKVPPFYLTYQGMNDLPILRRLNKLFRQACPALTYTAQHVIQPIHEPSLCIRVGFMSKFFVDNHAHGLLLRGVLERLDRSKFCVYLIVIPDASLPVDQGLSKAVDHIVQLNLNHKSVQSDVAALKLDVLIFVDILSEPLSYFTSFARLAPVQALFWGNPTTSGNDNIDYFISGEYLEGNTEEEVYAEQVVLLSGLGIWYDPPPIPTVLGHRKDYGLQENWTIYLCAQSVFKLLPDFDQVLGSILSSDPNGHLVFVEARQRAWTLQFQDRLKRSFPISILQRIHFLPRVAGHEPYMRLLSMATIVLHPFPFGGSKTSAEALALGIPVVVMQTPYLRCRMAAAYYIHMGMSDCIASTQEDYINLAIRLGTNQTYRAMISSKIQARAPMLWQNQQVVDEWERFLINAVRLL</sequence>
<evidence type="ECO:0000256" key="6">
    <source>
        <dbReference type="ARBA" id="ARBA00022737"/>
    </source>
</evidence>
<feature type="repeat" description="TPR" evidence="8">
    <location>
        <begin position="127"/>
        <end position="160"/>
    </location>
</feature>
<protein>
    <recommendedName>
        <fullName evidence="3">protein O-GlcNAc transferase</fullName>
        <ecNumber evidence="3">2.4.1.255</ecNumber>
    </recommendedName>
</protein>
<evidence type="ECO:0000313" key="10">
    <source>
        <dbReference type="EMBL" id="OQS07926.1"/>
    </source>
</evidence>
<name>A0A1W0AC99_9STRA</name>
<dbReference type="Pfam" id="PF13174">
    <property type="entry name" value="TPR_6"/>
    <property type="match status" value="1"/>
</dbReference>